<dbReference type="EMBL" id="QKNX01000004">
    <property type="protein sequence ID" value="TKR25220.1"/>
    <property type="molecule type" value="Genomic_DNA"/>
</dbReference>
<dbReference type="PANTHER" id="PTHR43316:SF3">
    <property type="entry name" value="HALOACID DEHALOGENASE, TYPE II (AFU_ORTHOLOGUE AFUA_2G07750)-RELATED"/>
    <property type="match status" value="1"/>
</dbReference>
<dbReference type="PANTHER" id="PTHR43316">
    <property type="entry name" value="HYDROLASE, HALOACID DELAHOGENASE-RELATED"/>
    <property type="match status" value="1"/>
</dbReference>
<name>A0A4U5J810_9EURY</name>
<comment type="similarity">
    <text evidence="1">Belongs to the HAD-like hydrolase superfamily. S-2-haloalkanoic acid dehalogenase family.</text>
</comment>
<organism evidence="3 4">
    <name type="scientific">Natronomonas salsuginis</name>
    <dbReference type="NCBI Taxonomy" id="2217661"/>
    <lineage>
        <taxon>Archaea</taxon>
        <taxon>Methanobacteriati</taxon>
        <taxon>Methanobacteriota</taxon>
        <taxon>Stenosarchaea group</taxon>
        <taxon>Halobacteria</taxon>
        <taxon>Halobacteriales</taxon>
        <taxon>Natronomonadaceae</taxon>
        <taxon>Natronomonas</taxon>
    </lineage>
</organism>
<evidence type="ECO:0000256" key="1">
    <source>
        <dbReference type="ARBA" id="ARBA00008106"/>
    </source>
</evidence>
<dbReference type="OrthoDB" id="316978at2157"/>
<dbReference type="Pfam" id="PF00702">
    <property type="entry name" value="Hydrolase"/>
    <property type="match status" value="1"/>
</dbReference>
<accession>A0A4U5J810</accession>
<evidence type="ECO:0000313" key="4">
    <source>
        <dbReference type="Proteomes" id="UP000308037"/>
    </source>
</evidence>
<dbReference type="RefSeq" id="WP_137276859.1">
    <property type="nucleotide sequence ID" value="NZ_QKNX01000004.1"/>
</dbReference>
<dbReference type="PRINTS" id="PR00413">
    <property type="entry name" value="HADHALOGNASE"/>
</dbReference>
<keyword evidence="4" id="KW-1185">Reference proteome</keyword>
<comment type="caution">
    <text evidence="3">The sequence shown here is derived from an EMBL/GenBank/DDBJ whole genome shotgun (WGS) entry which is preliminary data.</text>
</comment>
<protein>
    <submittedName>
        <fullName evidence="3">Haloacid dehalogenase type II</fullName>
    </submittedName>
</protein>
<dbReference type="InterPro" id="IPR036412">
    <property type="entry name" value="HAD-like_sf"/>
</dbReference>
<dbReference type="InterPro" id="IPR023214">
    <property type="entry name" value="HAD_sf"/>
</dbReference>
<gene>
    <name evidence="3" type="ORF">DM868_10625</name>
</gene>
<dbReference type="GO" id="GO:0019120">
    <property type="term" value="F:hydrolase activity, acting on acid halide bonds, in C-halide compounds"/>
    <property type="evidence" value="ECO:0007669"/>
    <property type="project" value="InterPro"/>
</dbReference>
<dbReference type="InterPro" id="IPR006328">
    <property type="entry name" value="2-HAD"/>
</dbReference>
<keyword evidence="2" id="KW-0378">Hydrolase</keyword>
<evidence type="ECO:0000313" key="3">
    <source>
        <dbReference type="EMBL" id="TKR25220.1"/>
    </source>
</evidence>
<dbReference type="InterPro" id="IPR023198">
    <property type="entry name" value="PGP-like_dom2"/>
</dbReference>
<dbReference type="SUPFAM" id="SSF56784">
    <property type="entry name" value="HAD-like"/>
    <property type="match status" value="1"/>
</dbReference>
<dbReference type="NCBIfam" id="TIGR01493">
    <property type="entry name" value="HAD-SF-IA-v2"/>
    <property type="match status" value="1"/>
</dbReference>
<dbReference type="AlphaFoldDB" id="A0A4U5J810"/>
<dbReference type="SFLD" id="SFLDG01129">
    <property type="entry name" value="C1.5:_HAD__Beta-PGM__Phosphata"/>
    <property type="match status" value="1"/>
</dbReference>
<proteinExistence type="inferred from homology"/>
<sequence>MSFDPDAVATVTVDSYGTLVDPSAAVDALDAHVEDTDSISDLWRTKSIEYTMVGNFVDAYQPFYDMNRDALRYALSAHGVDLDDETVEEILAVYHELEVFEDVRDGIERLIDGGYPVYVVSNGNPEMLDSMVDHAEIGDLIEDAISAHEVRTFKPDVEIYRHAAARTGTPIESIAHVAGPPFDIQGSKHAGMQGVRLDRTGDPWGSFGAEPDLTVESFYEFADALGV</sequence>
<dbReference type="SFLD" id="SFLDS00003">
    <property type="entry name" value="Haloacid_Dehalogenase"/>
    <property type="match status" value="1"/>
</dbReference>
<dbReference type="NCBIfam" id="TIGR01428">
    <property type="entry name" value="HAD_type_II"/>
    <property type="match status" value="1"/>
</dbReference>
<dbReference type="InterPro" id="IPR006439">
    <property type="entry name" value="HAD-SF_hydro_IA"/>
</dbReference>
<dbReference type="Gene3D" id="1.10.150.240">
    <property type="entry name" value="Putative phosphatase, domain 2"/>
    <property type="match status" value="1"/>
</dbReference>
<evidence type="ECO:0000256" key="2">
    <source>
        <dbReference type="ARBA" id="ARBA00022801"/>
    </source>
</evidence>
<reference evidence="3 4" key="1">
    <citation type="submission" date="2019-04" db="EMBL/GenBank/DDBJ databases">
        <title>Natronomonas sp. F20-122 a newhaloarchaeon isolated from a saline saltern of Isla Bacuta, Huelva, Spain.</title>
        <authorList>
            <person name="Duran-Viseras A."/>
            <person name="Sanchez-Porro C."/>
            <person name="Ventosa A."/>
        </authorList>
    </citation>
    <scope>NUCLEOTIDE SEQUENCE [LARGE SCALE GENOMIC DNA]</scope>
    <source>
        <strain evidence="3 4">F20-122</strain>
    </source>
</reference>
<dbReference type="Proteomes" id="UP000308037">
    <property type="component" value="Unassembled WGS sequence"/>
</dbReference>
<dbReference type="Gene3D" id="3.40.50.1000">
    <property type="entry name" value="HAD superfamily/HAD-like"/>
    <property type="match status" value="1"/>
</dbReference>
<dbReference type="InterPro" id="IPR051540">
    <property type="entry name" value="S-2-haloacid_dehalogenase"/>
</dbReference>